<protein>
    <submittedName>
        <fullName evidence="1">Uncharacterized protein</fullName>
    </submittedName>
</protein>
<proteinExistence type="predicted"/>
<evidence type="ECO:0000313" key="1">
    <source>
        <dbReference type="EMBL" id="QHS95433.1"/>
    </source>
</evidence>
<reference evidence="1" key="1">
    <citation type="journal article" date="2020" name="Nature">
        <title>Giant virus diversity and host interactions through global metagenomics.</title>
        <authorList>
            <person name="Schulz F."/>
            <person name="Roux S."/>
            <person name="Paez-Espino D."/>
            <person name="Jungbluth S."/>
            <person name="Walsh D.A."/>
            <person name="Denef V.J."/>
            <person name="McMahon K.D."/>
            <person name="Konstantinidis K.T."/>
            <person name="Eloe-Fadrosh E.A."/>
            <person name="Kyrpides N.C."/>
            <person name="Woyke T."/>
        </authorList>
    </citation>
    <scope>NUCLEOTIDE SEQUENCE</scope>
    <source>
        <strain evidence="1">GVMAG-M-3300018428-35</strain>
    </source>
</reference>
<dbReference type="AlphaFoldDB" id="A0A6C0BVZ4"/>
<accession>A0A6C0BVZ4</accession>
<dbReference type="EMBL" id="MN739250">
    <property type="protein sequence ID" value="QHS95433.1"/>
    <property type="molecule type" value="Genomic_DNA"/>
</dbReference>
<organism evidence="1">
    <name type="scientific">viral metagenome</name>
    <dbReference type="NCBI Taxonomy" id="1070528"/>
    <lineage>
        <taxon>unclassified sequences</taxon>
        <taxon>metagenomes</taxon>
        <taxon>organismal metagenomes</taxon>
    </lineage>
</organism>
<name>A0A6C0BVZ4_9ZZZZ</name>
<sequence length="89" mass="10699">MNKLVLFLSLLIFIILSKVDGYTNYVSYEDDYQNLNILCPKDYNKMYNDLLKTKRNIQPFGYTKNEFIDKTRFLKTDIPLPTNADFFYY</sequence>